<dbReference type="AlphaFoldDB" id="A0A7S4MZZ5"/>
<feature type="transmembrane region" description="Helical" evidence="10">
    <location>
        <begin position="12"/>
        <end position="39"/>
    </location>
</feature>
<evidence type="ECO:0000256" key="10">
    <source>
        <dbReference type="SAM" id="Phobius"/>
    </source>
</evidence>
<evidence type="ECO:0000256" key="8">
    <source>
        <dbReference type="ARBA" id="ARBA00023136"/>
    </source>
</evidence>
<keyword evidence="7 10" id="KW-1133">Transmembrane helix</keyword>
<accession>A0A7S4MZZ5</accession>
<dbReference type="InterPro" id="IPR033308">
    <property type="entry name" value="PGAP5/Cdc1/Ted1"/>
</dbReference>
<evidence type="ECO:0000256" key="4">
    <source>
        <dbReference type="ARBA" id="ARBA00022692"/>
    </source>
</evidence>
<reference evidence="12" key="1">
    <citation type="submission" date="2021-01" db="EMBL/GenBank/DDBJ databases">
        <authorList>
            <person name="Corre E."/>
            <person name="Pelletier E."/>
            <person name="Niang G."/>
            <person name="Scheremetjew M."/>
            <person name="Finn R."/>
            <person name="Kale V."/>
            <person name="Holt S."/>
            <person name="Cochrane G."/>
            <person name="Meng A."/>
            <person name="Brown T."/>
            <person name="Cohen L."/>
        </authorList>
    </citation>
    <scope>NUCLEOTIDE SEQUENCE</scope>
    <source>
        <strain evidence="12">CCMP 2712</strain>
    </source>
</reference>
<name>A0A7S4MZZ5_GUITH</name>
<dbReference type="InterPro" id="IPR029052">
    <property type="entry name" value="Metallo-depent_PP-like"/>
</dbReference>
<keyword evidence="6" id="KW-0378">Hydrolase</keyword>
<evidence type="ECO:0000256" key="6">
    <source>
        <dbReference type="ARBA" id="ARBA00022801"/>
    </source>
</evidence>
<dbReference type="Pfam" id="PF00149">
    <property type="entry name" value="Metallophos"/>
    <property type="match status" value="1"/>
</dbReference>
<dbReference type="GO" id="GO:0016020">
    <property type="term" value="C:membrane"/>
    <property type="evidence" value="ECO:0007669"/>
    <property type="project" value="UniProtKB-SubCell"/>
</dbReference>
<feature type="domain" description="Calcineurin-like phosphoesterase" evidence="11">
    <location>
        <begin position="64"/>
        <end position="345"/>
    </location>
</feature>
<evidence type="ECO:0000313" key="12">
    <source>
        <dbReference type="EMBL" id="CAE2256922.1"/>
    </source>
</evidence>
<dbReference type="PANTHER" id="PTHR13315">
    <property type="entry name" value="METALLO PHOSPHOESTERASE RELATED"/>
    <property type="match status" value="1"/>
</dbReference>
<evidence type="ECO:0000259" key="11">
    <source>
        <dbReference type="Pfam" id="PF00149"/>
    </source>
</evidence>
<evidence type="ECO:0000256" key="9">
    <source>
        <dbReference type="ARBA" id="ARBA00023211"/>
    </source>
</evidence>
<proteinExistence type="inferred from homology"/>
<comment type="cofactor">
    <cofactor evidence="1">
        <name>Mn(2+)</name>
        <dbReference type="ChEBI" id="CHEBI:29035"/>
    </cofactor>
</comment>
<protein>
    <recommendedName>
        <fullName evidence="11">Calcineurin-like phosphoesterase domain-containing protein</fullName>
    </recommendedName>
</protein>
<comment type="subcellular location">
    <subcellularLocation>
        <location evidence="2">Membrane</location>
        <topology evidence="2">Multi-pass membrane protein</topology>
    </subcellularLocation>
</comment>
<dbReference type="GO" id="GO:0006506">
    <property type="term" value="P:GPI anchor biosynthetic process"/>
    <property type="evidence" value="ECO:0007669"/>
    <property type="project" value="InterPro"/>
</dbReference>
<evidence type="ECO:0000256" key="3">
    <source>
        <dbReference type="ARBA" id="ARBA00008895"/>
    </source>
</evidence>
<dbReference type="PANTHER" id="PTHR13315:SF0">
    <property type="entry name" value="METALLOPHOSPHOESTERASE 1"/>
    <property type="match status" value="1"/>
</dbReference>
<evidence type="ECO:0000256" key="7">
    <source>
        <dbReference type="ARBA" id="ARBA00022989"/>
    </source>
</evidence>
<keyword evidence="8 10" id="KW-0472">Membrane</keyword>
<dbReference type="GO" id="GO:0046872">
    <property type="term" value="F:metal ion binding"/>
    <property type="evidence" value="ECO:0007669"/>
    <property type="project" value="UniProtKB-KW"/>
</dbReference>
<organism evidence="12">
    <name type="scientific">Guillardia theta</name>
    <name type="common">Cryptophyte</name>
    <name type="synonym">Cryptomonas phi</name>
    <dbReference type="NCBI Taxonomy" id="55529"/>
    <lineage>
        <taxon>Eukaryota</taxon>
        <taxon>Cryptophyceae</taxon>
        <taxon>Pyrenomonadales</taxon>
        <taxon>Geminigeraceae</taxon>
        <taxon>Guillardia</taxon>
    </lineage>
</organism>
<sequence length="452" mass="50402">MLQTVAIKSTSLNFFLCVLGGWIALILYLEVLSFLLLSWSCERQLQYTQSLHEGGRGATESSIKLLLLGDTHVLGPSRRHQLDIRWSDWGLRKAFATAVWMHSPKVVVFDGDLFDEGNIASNREFRDATRRLQRIFGLHPPPPSSSPEGQQQQDTVVFPISPLHGEAMGKRYSVLVTPGNHDIGLGATVSEQKMSRFEQSFGLLNGLVCLQGHAFILFNTQVLATSSIYKFRKQLMDSLTSEQLQAQVRACGDGSLVLLQHMPFYRLNDQGCGSGRDACLLNSHNVYMSGESPQYCKETKGGVTFKARDESLIEGEEEVINQVASEELLASLRPDFVIAAHLHAPCRRQLLLPPHNQSLTDETAEITLPTMAWRMRPDAGYAIAILRGKRRKGEEPQLLVAFCALPNEHNILRIYAAGVMLTLIAVLAFVVRDCFKAKATCTETEDYLEKIE</sequence>
<dbReference type="SUPFAM" id="SSF56300">
    <property type="entry name" value="Metallo-dependent phosphatases"/>
    <property type="match status" value="1"/>
</dbReference>
<keyword evidence="4 10" id="KW-0812">Transmembrane</keyword>
<feature type="transmembrane region" description="Helical" evidence="10">
    <location>
        <begin position="412"/>
        <end position="431"/>
    </location>
</feature>
<comment type="similarity">
    <text evidence="3">Belongs to the metallophosphoesterase superfamily. MPPE1 family.</text>
</comment>
<evidence type="ECO:0000256" key="2">
    <source>
        <dbReference type="ARBA" id="ARBA00004141"/>
    </source>
</evidence>
<keyword evidence="5" id="KW-0479">Metal-binding</keyword>
<dbReference type="EMBL" id="HBKN01004869">
    <property type="protein sequence ID" value="CAE2256922.1"/>
    <property type="molecule type" value="Transcribed_RNA"/>
</dbReference>
<dbReference type="InterPro" id="IPR004843">
    <property type="entry name" value="Calcineurin-like_PHP"/>
</dbReference>
<evidence type="ECO:0000256" key="1">
    <source>
        <dbReference type="ARBA" id="ARBA00001936"/>
    </source>
</evidence>
<gene>
    <name evidence="12" type="ORF">GTHE00462_LOCUS4008</name>
</gene>
<dbReference type="GO" id="GO:0016787">
    <property type="term" value="F:hydrolase activity"/>
    <property type="evidence" value="ECO:0007669"/>
    <property type="project" value="UniProtKB-KW"/>
</dbReference>
<dbReference type="Gene3D" id="3.60.21.10">
    <property type="match status" value="1"/>
</dbReference>
<evidence type="ECO:0000256" key="5">
    <source>
        <dbReference type="ARBA" id="ARBA00022723"/>
    </source>
</evidence>
<keyword evidence="9" id="KW-0464">Manganese</keyword>